<dbReference type="PANTHER" id="PTHR43429">
    <property type="entry name" value="PYRIDINE NUCLEOTIDE-DISULFIDE OXIDOREDUCTASE DOMAIN-CONTAINING"/>
    <property type="match status" value="1"/>
</dbReference>
<evidence type="ECO:0000259" key="5">
    <source>
        <dbReference type="Pfam" id="PF07992"/>
    </source>
</evidence>
<dbReference type="InterPro" id="IPR050260">
    <property type="entry name" value="FAD-bd_OxRdtase"/>
</dbReference>
<feature type="domain" description="FAD/NAD(P)-binding" evidence="5">
    <location>
        <begin position="455"/>
        <end position="539"/>
    </location>
</feature>
<dbReference type="GO" id="GO:0016491">
    <property type="term" value="F:oxidoreductase activity"/>
    <property type="evidence" value="ECO:0007669"/>
    <property type="project" value="UniProtKB-KW"/>
</dbReference>
<feature type="domain" description="FAD/NAD(P)-binding" evidence="5">
    <location>
        <begin position="204"/>
        <end position="348"/>
    </location>
</feature>
<dbReference type="InterPro" id="IPR036188">
    <property type="entry name" value="FAD/NAD-bd_sf"/>
</dbReference>
<comment type="cofactor">
    <cofactor evidence="1">
        <name>FAD</name>
        <dbReference type="ChEBI" id="CHEBI:57692"/>
    </cofactor>
</comment>
<evidence type="ECO:0000256" key="3">
    <source>
        <dbReference type="ARBA" id="ARBA00022827"/>
    </source>
</evidence>
<dbReference type="PANTHER" id="PTHR43429:SF2">
    <property type="entry name" value="PYRIDINE NUCLEOTIDE-DISULFIDE OXIDOREDUCTASE DOMAIN-CONTAINING PROTEIN 1"/>
    <property type="match status" value="1"/>
</dbReference>
<feature type="domain" description="NADH-rubredoxin oxidoreductase C-terminal" evidence="6">
    <location>
        <begin position="567"/>
        <end position="634"/>
    </location>
</feature>
<reference evidence="7" key="2">
    <citation type="submission" date="2025-09" db="UniProtKB">
        <authorList>
            <consortium name="Ensembl"/>
        </authorList>
    </citation>
    <scope>IDENTIFICATION</scope>
</reference>
<evidence type="ECO:0000259" key="6">
    <source>
        <dbReference type="Pfam" id="PF18267"/>
    </source>
</evidence>
<dbReference type="GeneTree" id="ENSGT00390000014894"/>
<dbReference type="Pfam" id="PF18267">
    <property type="entry name" value="Rubredoxin_C"/>
    <property type="match status" value="1"/>
</dbReference>
<dbReference type="InterPro" id="IPR023753">
    <property type="entry name" value="FAD/NAD-binding_dom"/>
</dbReference>
<dbReference type="AlphaFoldDB" id="A0A8C7FNL0"/>
<dbReference type="SUPFAM" id="SSF51905">
    <property type="entry name" value="FAD/NAD(P)-binding domain"/>
    <property type="match status" value="2"/>
</dbReference>
<dbReference type="Proteomes" id="UP000694557">
    <property type="component" value="Unassembled WGS sequence"/>
</dbReference>
<keyword evidence="8" id="KW-1185">Reference proteome</keyword>
<keyword evidence="3" id="KW-0274">FAD</keyword>
<dbReference type="Ensembl" id="ENSOKIT00005032559.1">
    <property type="protein sequence ID" value="ENSOKIP00005030813.1"/>
    <property type="gene ID" value="ENSOKIG00005013238.1"/>
</dbReference>
<proteinExistence type="predicted"/>
<accession>A0A8C7FNL0</accession>
<evidence type="ECO:0000256" key="4">
    <source>
        <dbReference type="ARBA" id="ARBA00023002"/>
    </source>
</evidence>
<keyword evidence="2" id="KW-0285">Flavoprotein</keyword>
<evidence type="ECO:0000313" key="7">
    <source>
        <dbReference type="Ensembl" id="ENSOKIP00005030813.1"/>
    </source>
</evidence>
<reference evidence="7" key="1">
    <citation type="submission" date="2025-08" db="UniProtKB">
        <authorList>
            <consortium name="Ensembl"/>
        </authorList>
    </citation>
    <scope>IDENTIFICATION</scope>
</reference>
<evidence type="ECO:0000313" key="8">
    <source>
        <dbReference type="Proteomes" id="UP000694557"/>
    </source>
</evidence>
<organism evidence="7 8">
    <name type="scientific">Oncorhynchus kisutch</name>
    <name type="common">Coho salmon</name>
    <name type="synonym">Salmo kisutch</name>
    <dbReference type="NCBI Taxonomy" id="8019"/>
    <lineage>
        <taxon>Eukaryota</taxon>
        <taxon>Metazoa</taxon>
        <taxon>Chordata</taxon>
        <taxon>Craniata</taxon>
        <taxon>Vertebrata</taxon>
        <taxon>Euteleostomi</taxon>
        <taxon>Actinopterygii</taxon>
        <taxon>Neopterygii</taxon>
        <taxon>Teleostei</taxon>
        <taxon>Protacanthopterygii</taxon>
        <taxon>Salmoniformes</taxon>
        <taxon>Salmonidae</taxon>
        <taxon>Salmoninae</taxon>
        <taxon>Oncorhynchus</taxon>
    </lineage>
</organism>
<sequence length="656" mass="72768">MRAPAVPEDCVITLSAADVSKTLKQVNIHKAAGPDGLPGRVLQACAVQLASVFTDIFNLSLSESIIPTYFRQTTIVPVPKNTKVTCLNYYQTVALMSVAMKCFERLVMAHINTIEFADDTTVVVLITDNDETAYREEVRDLAVWCQDNNLSLNVIKTKEMIVDYRKKRTEHAPILFAKCRDVLQLASQFPSTDVALLTAAPLIKAVCNFKQVSKTLEEFDVEERPSSVLEEKYPNLRVIQSAVKALHAQQHTLQTVDGLEIHYEKLCICSGGRPKLLTQDNPYVLGIRDTDSAQEFQKRLSKAKRIVVVGNGGIALELVYEVEGCEVIWVVKDKAIGNTFFDAGAAQFLIPSLDTDKPERAATCKRARYTIEGPAATQGLAVGGDRQGQRRGLEEPGSALGPDWHEGISLRGAEEVSHRVSVEYQSEVKQIYTHQDFLLSPLASQTADTGSWPVYAQLTNGKTFGCDFIVSATGVVPNTEPFLHGNSFALAEDSGLKVDDHMMTTEPDIYAAGDVCTAGWEPSHLWQQMRLWTQARQMGWYAGRCMAADVLSETIELDFCFELFSHITKFFNYKVVLLGKFNGQGLGLNQELLVRCTKGHEYVKVVLSGGRMLGAVLIGETDLEETFENLILNQMDLTPYGEELLNPNIDIEDYFD</sequence>
<keyword evidence="4" id="KW-0560">Oxidoreductase</keyword>
<evidence type="ECO:0000256" key="1">
    <source>
        <dbReference type="ARBA" id="ARBA00001974"/>
    </source>
</evidence>
<gene>
    <name evidence="7" type="primary">PYROXD1</name>
    <name evidence="7" type="synonym">pyroxd1</name>
</gene>
<name>A0A8C7FNL0_ONCKI</name>
<protein>
    <submittedName>
        <fullName evidence="7">Pyridine nucleotide-disulphide oxidoreductase domain 1</fullName>
    </submittedName>
</protein>
<dbReference type="Pfam" id="PF07992">
    <property type="entry name" value="Pyr_redox_2"/>
    <property type="match status" value="2"/>
</dbReference>
<dbReference type="Gene3D" id="3.50.50.60">
    <property type="entry name" value="FAD/NAD(P)-binding domain"/>
    <property type="match status" value="3"/>
</dbReference>
<evidence type="ECO:0000256" key="2">
    <source>
        <dbReference type="ARBA" id="ARBA00022630"/>
    </source>
</evidence>
<dbReference type="InterPro" id="IPR041575">
    <property type="entry name" value="Rubredoxin_C"/>
</dbReference>